<organism evidence="2 3">
    <name type="scientific">Ambrosia artemisiifolia</name>
    <name type="common">Common ragweed</name>
    <dbReference type="NCBI Taxonomy" id="4212"/>
    <lineage>
        <taxon>Eukaryota</taxon>
        <taxon>Viridiplantae</taxon>
        <taxon>Streptophyta</taxon>
        <taxon>Embryophyta</taxon>
        <taxon>Tracheophyta</taxon>
        <taxon>Spermatophyta</taxon>
        <taxon>Magnoliopsida</taxon>
        <taxon>eudicotyledons</taxon>
        <taxon>Gunneridae</taxon>
        <taxon>Pentapetalae</taxon>
        <taxon>asterids</taxon>
        <taxon>campanulids</taxon>
        <taxon>Asterales</taxon>
        <taxon>Asteraceae</taxon>
        <taxon>Asteroideae</taxon>
        <taxon>Heliantheae alliance</taxon>
        <taxon>Heliantheae</taxon>
        <taxon>Ambrosia</taxon>
    </lineage>
</organism>
<dbReference type="InterPro" id="IPR025398">
    <property type="entry name" value="DUF4371"/>
</dbReference>
<protein>
    <recommendedName>
        <fullName evidence="1">DUF4371 domain-containing protein</fullName>
    </recommendedName>
</protein>
<accession>A0AAD5CA61</accession>
<sequence>PKITLQVVGLLPFPARLLRSPATGHSRNNGKIFQKNKTERFMFHASDVNTLHNNLVKQCEDMLRQDQLIHVDSEYRIRLGYSLALSEALLNEGLSSRDSDES</sequence>
<evidence type="ECO:0000313" key="3">
    <source>
        <dbReference type="Proteomes" id="UP001206925"/>
    </source>
</evidence>
<feature type="domain" description="DUF4371" evidence="1">
    <location>
        <begin position="35"/>
        <end position="102"/>
    </location>
</feature>
<reference evidence="2" key="1">
    <citation type="submission" date="2022-06" db="EMBL/GenBank/DDBJ databases">
        <title>Uncovering the hologenomic basis of an extraordinary plant invasion.</title>
        <authorList>
            <person name="Bieker V.C."/>
            <person name="Martin M.D."/>
            <person name="Gilbert T."/>
            <person name="Hodgins K."/>
            <person name="Battlay P."/>
            <person name="Petersen B."/>
            <person name="Wilson J."/>
        </authorList>
    </citation>
    <scope>NUCLEOTIDE SEQUENCE</scope>
    <source>
        <strain evidence="2">AA19_3_7</strain>
        <tissue evidence="2">Leaf</tissue>
    </source>
</reference>
<dbReference type="Pfam" id="PF14291">
    <property type="entry name" value="DUF4371"/>
    <property type="match status" value="1"/>
</dbReference>
<proteinExistence type="predicted"/>
<dbReference type="Proteomes" id="UP001206925">
    <property type="component" value="Unassembled WGS sequence"/>
</dbReference>
<dbReference type="EMBL" id="JAMZMK010008996">
    <property type="protein sequence ID" value="KAI7737555.1"/>
    <property type="molecule type" value="Genomic_DNA"/>
</dbReference>
<comment type="caution">
    <text evidence="2">The sequence shown here is derived from an EMBL/GenBank/DDBJ whole genome shotgun (WGS) entry which is preliminary data.</text>
</comment>
<gene>
    <name evidence="2" type="ORF">M8C21_008858</name>
</gene>
<name>A0AAD5CA61_AMBAR</name>
<feature type="non-terminal residue" evidence="2">
    <location>
        <position position="102"/>
    </location>
</feature>
<evidence type="ECO:0000313" key="2">
    <source>
        <dbReference type="EMBL" id="KAI7737555.1"/>
    </source>
</evidence>
<dbReference type="AlphaFoldDB" id="A0AAD5CA61"/>
<keyword evidence="3" id="KW-1185">Reference proteome</keyword>
<feature type="non-terminal residue" evidence="2">
    <location>
        <position position="1"/>
    </location>
</feature>
<evidence type="ECO:0000259" key="1">
    <source>
        <dbReference type="Pfam" id="PF14291"/>
    </source>
</evidence>